<dbReference type="Proteomes" id="UP001152533">
    <property type="component" value="Unassembled WGS sequence"/>
</dbReference>
<dbReference type="SUPFAM" id="SSF47616">
    <property type="entry name" value="GST C-terminal domain-like"/>
    <property type="match status" value="1"/>
</dbReference>
<evidence type="ECO:0000256" key="3">
    <source>
        <dbReference type="ARBA" id="ARBA00022679"/>
    </source>
</evidence>
<dbReference type="InterPro" id="IPR004046">
    <property type="entry name" value="GST_C"/>
</dbReference>
<dbReference type="Pfam" id="PF13409">
    <property type="entry name" value="GST_N_2"/>
    <property type="match status" value="1"/>
</dbReference>
<keyword evidence="3" id="KW-0808">Transferase</keyword>
<evidence type="ECO:0000256" key="1">
    <source>
        <dbReference type="ARBA" id="ARBA00007409"/>
    </source>
</evidence>
<dbReference type="InterPro" id="IPR010987">
    <property type="entry name" value="Glutathione-S-Trfase_C-like"/>
</dbReference>
<evidence type="ECO:0000259" key="6">
    <source>
        <dbReference type="PROSITE" id="PS50405"/>
    </source>
</evidence>
<dbReference type="PANTHER" id="PTHR44051">
    <property type="entry name" value="GLUTATHIONE S-TRANSFERASE-RELATED"/>
    <property type="match status" value="1"/>
</dbReference>
<dbReference type="EC" id="2.5.1.18" evidence="2"/>
<gene>
    <name evidence="7" type="ORF">CGXH109_LOCUS49025</name>
</gene>
<dbReference type="AlphaFoldDB" id="A0A9W4RSC0"/>
<dbReference type="InterPro" id="IPR040079">
    <property type="entry name" value="Glutathione_S-Trfase"/>
</dbReference>
<protein>
    <recommendedName>
        <fullName evidence="2">glutathione transferase</fullName>
        <ecNumber evidence="2">2.5.1.18</ecNumber>
    </recommendedName>
</protein>
<evidence type="ECO:0000313" key="7">
    <source>
        <dbReference type="EMBL" id="CAI0645814.1"/>
    </source>
</evidence>
<dbReference type="PROSITE" id="PS50404">
    <property type="entry name" value="GST_NTER"/>
    <property type="match status" value="1"/>
</dbReference>
<evidence type="ECO:0000259" key="5">
    <source>
        <dbReference type="PROSITE" id="PS50404"/>
    </source>
</evidence>
<comment type="catalytic activity">
    <reaction evidence="4">
        <text>RX + glutathione = an S-substituted glutathione + a halide anion + H(+)</text>
        <dbReference type="Rhea" id="RHEA:16437"/>
        <dbReference type="ChEBI" id="CHEBI:15378"/>
        <dbReference type="ChEBI" id="CHEBI:16042"/>
        <dbReference type="ChEBI" id="CHEBI:17792"/>
        <dbReference type="ChEBI" id="CHEBI:57925"/>
        <dbReference type="ChEBI" id="CHEBI:90779"/>
        <dbReference type="EC" id="2.5.1.18"/>
    </reaction>
</comment>
<reference evidence="7" key="1">
    <citation type="submission" date="2022-08" db="EMBL/GenBank/DDBJ databases">
        <authorList>
            <person name="Giroux E."/>
            <person name="Giroux E."/>
        </authorList>
    </citation>
    <scope>NUCLEOTIDE SEQUENCE</scope>
    <source>
        <strain evidence="7">H1091258</strain>
    </source>
</reference>
<dbReference type="InterPro" id="IPR004045">
    <property type="entry name" value="Glutathione_S-Trfase_N"/>
</dbReference>
<proteinExistence type="inferred from homology"/>
<organism evidence="7 8">
    <name type="scientific">Colletotrichum noveboracense</name>
    <dbReference type="NCBI Taxonomy" id="2664923"/>
    <lineage>
        <taxon>Eukaryota</taxon>
        <taxon>Fungi</taxon>
        <taxon>Dikarya</taxon>
        <taxon>Ascomycota</taxon>
        <taxon>Pezizomycotina</taxon>
        <taxon>Sordariomycetes</taxon>
        <taxon>Hypocreomycetidae</taxon>
        <taxon>Glomerellales</taxon>
        <taxon>Glomerellaceae</taxon>
        <taxon>Colletotrichum</taxon>
        <taxon>Colletotrichum gloeosporioides species complex</taxon>
    </lineage>
</organism>
<dbReference type="PROSITE" id="PS50405">
    <property type="entry name" value="GST_CTER"/>
    <property type="match status" value="1"/>
</dbReference>
<comment type="caution">
    <text evidence="7">The sequence shown here is derived from an EMBL/GenBank/DDBJ whole genome shotgun (WGS) entry which is preliminary data.</text>
</comment>
<dbReference type="SFLD" id="SFLDS00019">
    <property type="entry name" value="Glutathione_Transferase_(cytos"/>
    <property type="match status" value="1"/>
</dbReference>
<accession>A0A9W4RSC0</accession>
<dbReference type="PANTHER" id="PTHR44051:SF20">
    <property type="entry name" value="GLUTATHIONE TRANSFERASE 1 (EUROFUNG)"/>
    <property type="match status" value="1"/>
</dbReference>
<dbReference type="Gene3D" id="1.20.1050.130">
    <property type="match status" value="1"/>
</dbReference>
<keyword evidence="8" id="KW-1185">Reference proteome</keyword>
<evidence type="ECO:0000313" key="8">
    <source>
        <dbReference type="Proteomes" id="UP001152533"/>
    </source>
</evidence>
<dbReference type="GO" id="GO:0004364">
    <property type="term" value="F:glutathione transferase activity"/>
    <property type="evidence" value="ECO:0007669"/>
    <property type="project" value="UniProtKB-EC"/>
</dbReference>
<evidence type="ECO:0000256" key="4">
    <source>
        <dbReference type="ARBA" id="ARBA00047960"/>
    </source>
</evidence>
<dbReference type="SFLD" id="SFLDG00358">
    <property type="entry name" value="Main_(cytGST)"/>
    <property type="match status" value="1"/>
</dbReference>
<dbReference type="InterPro" id="IPR036282">
    <property type="entry name" value="Glutathione-S-Trfase_C_sf"/>
</dbReference>
<comment type="similarity">
    <text evidence="1">Belongs to the GST superfamily.</text>
</comment>
<sequence length="244" mass="27555">MDRPETVPTEGLVLFVVKATATSTHNTIKPLILIEELGIPHTIYVVQSVSEPWFARLNPHKMVPAIEDSPEGSDRRLQVWESTSTLTYLSDAYDKNGLFSGRNVAERAGVGNWLTLHTAALGPTAKYWLYFEKLHPERVPKTTAKLRSNIEKQYDILEGRLSQEGQMYLALKDRPTIADIATLPFADEACATLFGLQLSKWPYTLDWSRRMAARPAVLRARERVSKMGHDSGESYRGIFQKLHS</sequence>
<name>A0A9W4RSC0_9PEZI</name>
<feature type="domain" description="GST N-terminal" evidence="5">
    <location>
        <begin position="14"/>
        <end position="97"/>
    </location>
</feature>
<feature type="domain" description="GST C-terminal" evidence="6">
    <location>
        <begin position="103"/>
        <end position="238"/>
    </location>
</feature>
<dbReference type="EMBL" id="CAMGZC010000275">
    <property type="protein sequence ID" value="CAI0645814.1"/>
    <property type="molecule type" value="Genomic_DNA"/>
</dbReference>
<evidence type="ECO:0000256" key="2">
    <source>
        <dbReference type="ARBA" id="ARBA00012452"/>
    </source>
</evidence>
<dbReference type="SUPFAM" id="SSF52833">
    <property type="entry name" value="Thioredoxin-like"/>
    <property type="match status" value="1"/>
</dbReference>
<dbReference type="InterPro" id="IPR036249">
    <property type="entry name" value="Thioredoxin-like_sf"/>
</dbReference>
<dbReference type="Pfam" id="PF00043">
    <property type="entry name" value="GST_C"/>
    <property type="match status" value="1"/>
</dbReference>